<feature type="domain" description="Transposase-associated" evidence="1">
    <location>
        <begin position="4"/>
        <end position="69"/>
    </location>
</feature>
<protein>
    <submittedName>
        <fullName evidence="2">Transpos assoc domain-containing protein</fullName>
    </submittedName>
</protein>
<name>A0ABD1TYH8_9LAMI</name>
<sequence>MHPCTKEFDDGLKLFIEHAYAHGFVCVSKEKCPCIDCKYMNDVNKETLYEHLICRRMMSNYKVWHLHGEKFETMPTPKPTIDTIDCKGSDGCDGGDRDHIIDMLRDRIERSVVDEDIDGMAEETDGPSSDGAASAQFY</sequence>
<comment type="caution">
    <text evidence="2">The sequence shown here is derived from an EMBL/GenBank/DDBJ whole genome shotgun (WGS) entry which is preliminary data.</text>
</comment>
<organism evidence="2 3">
    <name type="scientific">Abeliophyllum distichum</name>
    <dbReference type="NCBI Taxonomy" id="126358"/>
    <lineage>
        <taxon>Eukaryota</taxon>
        <taxon>Viridiplantae</taxon>
        <taxon>Streptophyta</taxon>
        <taxon>Embryophyta</taxon>
        <taxon>Tracheophyta</taxon>
        <taxon>Spermatophyta</taxon>
        <taxon>Magnoliopsida</taxon>
        <taxon>eudicotyledons</taxon>
        <taxon>Gunneridae</taxon>
        <taxon>Pentapetalae</taxon>
        <taxon>asterids</taxon>
        <taxon>lamiids</taxon>
        <taxon>Lamiales</taxon>
        <taxon>Oleaceae</taxon>
        <taxon>Forsythieae</taxon>
        <taxon>Abeliophyllum</taxon>
    </lineage>
</organism>
<dbReference type="Proteomes" id="UP001604336">
    <property type="component" value="Unassembled WGS sequence"/>
</dbReference>
<reference evidence="3" key="1">
    <citation type="submission" date="2024-07" db="EMBL/GenBank/DDBJ databases">
        <title>Two chromosome-level genome assemblies of Korean endemic species Abeliophyllum distichum and Forsythia ovata (Oleaceae).</title>
        <authorList>
            <person name="Jang H."/>
        </authorList>
    </citation>
    <scope>NUCLEOTIDE SEQUENCE [LARGE SCALE GENOMIC DNA]</scope>
</reference>
<proteinExistence type="predicted"/>
<keyword evidence="3" id="KW-1185">Reference proteome</keyword>
<evidence type="ECO:0000313" key="2">
    <source>
        <dbReference type="EMBL" id="KAL2517789.1"/>
    </source>
</evidence>
<accession>A0ABD1TYH8</accession>
<dbReference type="EMBL" id="JBFOLK010000004">
    <property type="protein sequence ID" value="KAL2517789.1"/>
    <property type="molecule type" value="Genomic_DNA"/>
</dbReference>
<evidence type="ECO:0000313" key="3">
    <source>
        <dbReference type="Proteomes" id="UP001604336"/>
    </source>
</evidence>
<dbReference type="AlphaFoldDB" id="A0ABD1TYH8"/>
<gene>
    <name evidence="2" type="ORF">Adt_14036</name>
</gene>
<evidence type="ECO:0000259" key="1">
    <source>
        <dbReference type="Pfam" id="PF13963"/>
    </source>
</evidence>
<dbReference type="InterPro" id="IPR029480">
    <property type="entry name" value="Transpos_assoc"/>
</dbReference>
<dbReference type="Pfam" id="PF13963">
    <property type="entry name" value="Transpos_assoc"/>
    <property type="match status" value="1"/>
</dbReference>